<gene>
    <name evidence="1" type="ORF">ZRA01_07600</name>
</gene>
<evidence type="ECO:0008006" key="3">
    <source>
        <dbReference type="Google" id="ProtNLM"/>
    </source>
</evidence>
<protein>
    <recommendedName>
        <fullName evidence="3">TonB C-terminal domain-containing protein</fullName>
    </recommendedName>
</protein>
<evidence type="ECO:0000313" key="2">
    <source>
        <dbReference type="Proteomes" id="UP000318422"/>
    </source>
</evidence>
<sequence>MVLSVLAHGALVVVSPHFGQTPTVPGRQNLLAGRLVKPPPGALRATPQVLPSAPAVAVEPKPAPAAVVPDAVAPHALVPEPGEFAASSPAETLPERYRPASLLSRGPELLTPPDENAWPSLPDTPPGRFQLELAISADGTVDRIVPLCEAQLCPAAGVYAELVSHWRFQPGDLAGEASPSRLRLEFEVGLPAEADAADDQAPRQ</sequence>
<reference evidence="1 2" key="1">
    <citation type="submission" date="2019-06" db="EMBL/GenBank/DDBJ databases">
        <title>Whole genome shotgun sequence of Zoogloea ramigera NBRC 15342.</title>
        <authorList>
            <person name="Hosoyama A."/>
            <person name="Uohara A."/>
            <person name="Ohji S."/>
            <person name="Ichikawa N."/>
        </authorList>
    </citation>
    <scope>NUCLEOTIDE SEQUENCE [LARGE SCALE GENOMIC DNA]</scope>
    <source>
        <strain evidence="1 2">NBRC 15342</strain>
    </source>
</reference>
<dbReference type="EMBL" id="BJNV01000009">
    <property type="protein sequence ID" value="GEC94687.1"/>
    <property type="molecule type" value="Genomic_DNA"/>
</dbReference>
<organism evidence="1 2">
    <name type="scientific">Zoogloea ramigera</name>
    <dbReference type="NCBI Taxonomy" id="350"/>
    <lineage>
        <taxon>Bacteria</taxon>
        <taxon>Pseudomonadati</taxon>
        <taxon>Pseudomonadota</taxon>
        <taxon>Betaproteobacteria</taxon>
        <taxon>Rhodocyclales</taxon>
        <taxon>Zoogloeaceae</taxon>
        <taxon>Zoogloea</taxon>
    </lineage>
</organism>
<keyword evidence="2" id="KW-1185">Reference proteome</keyword>
<evidence type="ECO:0000313" key="1">
    <source>
        <dbReference type="EMBL" id="GEC94687.1"/>
    </source>
</evidence>
<accession>A0A4Y4CUJ8</accession>
<dbReference type="AlphaFoldDB" id="A0A4Y4CUJ8"/>
<dbReference type="Proteomes" id="UP000318422">
    <property type="component" value="Unassembled WGS sequence"/>
</dbReference>
<name>A0A4Y4CUJ8_ZOORA</name>
<proteinExistence type="predicted"/>
<comment type="caution">
    <text evidence="1">The sequence shown here is derived from an EMBL/GenBank/DDBJ whole genome shotgun (WGS) entry which is preliminary data.</text>
</comment>